<dbReference type="PANTHER" id="PTHR34293">
    <property type="entry name" value="HTH-TYPE TRANSCRIPTIONAL REGULATOR TRMBL2"/>
    <property type="match status" value="1"/>
</dbReference>
<gene>
    <name evidence="3" type="ORF">CAL12_05105</name>
</gene>
<dbReference type="SUPFAM" id="SSF46785">
    <property type="entry name" value="Winged helix' DNA-binding domain"/>
    <property type="match status" value="1"/>
</dbReference>
<dbReference type="KEGG" id="bgv:CAL12_05105"/>
<dbReference type="InterPro" id="IPR002831">
    <property type="entry name" value="Tscrpt_reg_TrmB_N"/>
</dbReference>
<protein>
    <recommendedName>
        <fullName evidence="5">TrmB family transcriptional regulator</fullName>
    </recommendedName>
</protein>
<dbReference type="Proteomes" id="UP000194151">
    <property type="component" value="Chromosome"/>
</dbReference>
<evidence type="ECO:0000313" key="4">
    <source>
        <dbReference type="Proteomes" id="UP000194151"/>
    </source>
</evidence>
<dbReference type="AlphaFoldDB" id="A0A1W6YGV3"/>
<feature type="domain" description="Transcription regulator TrmB N-terminal" evidence="1">
    <location>
        <begin position="20"/>
        <end position="86"/>
    </location>
</feature>
<dbReference type="Pfam" id="PF01978">
    <property type="entry name" value="TrmB"/>
    <property type="match status" value="1"/>
</dbReference>
<dbReference type="EMBL" id="CP021108">
    <property type="protein sequence ID" value="ARP80271.1"/>
    <property type="molecule type" value="Genomic_DNA"/>
</dbReference>
<evidence type="ECO:0000313" key="3">
    <source>
        <dbReference type="EMBL" id="ARP80271.1"/>
    </source>
</evidence>
<reference evidence="3 4" key="1">
    <citation type="submission" date="2017-05" db="EMBL/GenBank/DDBJ databases">
        <title>Complete and WGS of Bordetella genogroups.</title>
        <authorList>
            <person name="Spilker T."/>
            <person name="LiPuma J."/>
        </authorList>
    </citation>
    <scope>NUCLEOTIDE SEQUENCE [LARGE SCALE GENOMIC DNA]</scope>
    <source>
        <strain evidence="3 4">AU19157</strain>
    </source>
</reference>
<dbReference type="Pfam" id="PF11495">
    <property type="entry name" value="Regulator_TrmB"/>
    <property type="match status" value="1"/>
</dbReference>
<evidence type="ECO:0000259" key="1">
    <source>
        <dbReference type="Pfam" id="PF01978"/>
    </source>
</evidence>
<dbReference type="RefSeq" id="WP_086063502.1">
    <property type="nucleotide sequence ID" value="NZ_CP021108.1"/>
</dbReference>
<dbReference type="InterPro" id="IPR036388">
    <property type="entry name" value="WH-like_DNA-bd_sf"/>
</dbReference>
<accession>A0A1W6YGV3</accession>
<dbReference type="InterPro" id="IPR036390">
    <property type="entry name" value="WH_DNA-bd_sf"/>
</dbReference>
<keyword evidence="4" id="KW-1185">Reference proteome</keyword>
<dbReference type="InterPro" id="IPR021586">
    <property type="entry name" value="Tscrpt_reg_TrmB_C"/>
</dbReference>
<evidence type="ECO:0008006" key="5">
    <source>
        <dbReference type="Google" id="ProtNLM"/>
    </source>
</evidence>
<proteinExistence type="predicted"/>
<name>A0A1W6YGV3_9BORD</name>
<dbReference type="PANTHER" id="PTHR34293:SF1">
    <property type="entry name" value="HTH-TYPE TRANSCRIPTIONAL REGULATOR TRMBL2"/>
    <property type="match status" value="1"/>
</dbReference>
<dbReference type="Gene3D" id="1.10.10.10">
    <property type="entry name" value="Winged helix-like DNA-binding domain superfamily/Winged helix DNA-binding domain"/>
    <property type="match status" value="1"/>
</dbReference>
<dbReference type="OrthoDB" id="1493540at2"/>
<organism evidence="3 4">
    <name type="scientific">Bordetella genomosp. 8</name>
    <dbReference type="NCBI Taxonomy" id="1416806"/>
    <lineage>
        <taxon>Bacteria</taxon>
        <taxon>Pseudomonadati</taxon>
        <taxon>Pseudomonadota</taxon>
        <taxon>Betaproteobacteria</taxon>
        <taxon>Burkholderiales</taxon>
        <taxon>Alcaligenaceae</taxon>
        <taxon>Bordetella</taxon>
    </lineage>
</organism>
<sequence>MSVKHVASDVPSLDNVSGDLKRLGFTEYEAKVYVQLLGMPPSTAYEISKLAGVPRPNTYSALDSLARRGAVLPVRENPTCYVAARPRELLDAIARQTRSLCTGLTERLEAVTPRTDDHYVWTLRGDSAVHEHIDMLIDRSTETVWIKAADHVLRRHADGLREAAVTRGVRLLIVLFGTDADEFRYTEKCSVYIHENNGVRMGTADNLFTLAVDYREMLTANVEGDVIAAHSKNMPIVTMALSLIRHDYYMAEIFARFGDQIDEAFGPYLRDLRLPSFTPEQVASFRKNTGLGD</sequence>
<feature type="domain" description="Transcription regulator TrmB C-terminal" evidence="2">
    <location>
        <begin position="119"/>
        <end position="212"/>
    </location>
</feature>
<evidence type="ECO:0000259" key="2">
    <source>
        <dbReference type="Pfam" id="PF11495"/>
    </source>
</evidence>
<dbReference type="InterPro" id="IPR051797">
    <property type="entry name" value="TrmB-like"/>
</dbReference>
<dbReference type="STRING" id="1416806.CAL12_05105"/>
<dbReference type="CDD" id="cd09124">
    <property type="entry name" value="PLDc_like_TrmB_middle"/>
    <property type="match status" value="1"/>
</dbReference>